<name>A0A652YU43_NOCGL</name>
<feature type="region of interest" description="Disordered" evidence="1">
    <location>
        <begin position="213"/>
        <end position="330"/>
    </location>
</feature>
<feature type="compositionally biased region" description="Low complexity" evidence="1">
    <location>
        <begin position="220"/>
        <end position="235"/>
    </location>
</feature>
<evidence type="ECO:0000313" key="2">
    <source>
        <dbReference type="EMBL" id="TYQ06416.1"/>
    </source>
</evidence>
<reference evidence="2" key="1">
    <citation type="submission" date="2019-07" db="EMBL/GenBank/DDBJ databases">
        <title>Genomic Encyclopedia of Type Strains, Phase IV (KMG-IV): sequencing the most valuable type-strain genomes for metagenomic binning, comparative biology and taxonomic classification.</title>
        <authorList>
            <person name="Goeker M."/>
        </authorList>
    </citation>
    <scope>NUCLEOTIDE SEQUENCE</scope>
    <source>
        <strain evidence="2">DSM 44596</strain>
    </source>
</reference>
<dbReference type="Pfam" id="PF21997">
    <property type="entry name" value="DUF6928"/>
    <property type="match status" value="1"/>
</dbReference>
<dbReference type="InterPro" id="IPR053847">
    <property type="entry name" value="DUF6928"/>
</dbReference>
<evidence type="ECO:0000256" key="1">
    <source>
        <dbReference type="SAM" id="MobiDB-lite"/>
    </source>
</evidence>
<gene>
    <name evidence="2" type="ORF">FNL38_102551</name>
</gene>
<organism evidence="2">
    <name type="scientific">Nocardia globerula</name>
    <dbReference type="NCBI Taxonomy" id="1818"/>
    <lineage>
        <taxon>Bacteria</taxon>
        <taxon>Bacillati</taxon>
        <taxon>Actinomycetota</taxon>
        <taxon>Actinomycetes</taxon>
        <taxon>Mycobacteriales</taxon>
        <taxon>Nocardiaceae</taxon>
        <taxon>Nocardia</taxon>
    </lineage>
</organism>
<protein>
    <submittedName>
        <fullName evidence="2">Uncharacterized protein</fullName>
    </submittedName>
</protein>
<accession>A0A652YU43</accession>
<comment type="caution">
    <text evidence="2">The sequence shown here is derived from an EMBL/GenBank/DDBJ whole genome shotgun (WGS) entry which is preliminary data.</text>
</comment>
<dbReference type="EMBL" id="VNIQ01000002">
    <property type="protein sequence ID" value="TYQ06416.1"/>
    <property type="molecule type" value="Genomic_DNA"/>
</dbReference>
<proteinExistence type="predicted"/>
<feature type="compositionally biased region" description="Pro residues" evidence="1">
    <location>
        <begin position="236"/>
        <end position="258"/>
    </location>
</feature>
<sequence length="330" mass="36016">MAARVSTIWFVDNNDVRAELSLYPQPDQAAALAIAQRLHPGKEFESLGPHPLSIAATVQPGYLFIGTYENISVVASAELSACLPSELPESWLLSPHAPLTFLVSSSPDRAQGSFAIWENGQLRRSFSALPIDIVENIGIPQTWELPYWSGKHPLRYPPGILPDPQALPFHPQQFAEAANAEWLGFRYTGAPHEGDLDKTQILLWGFKIHQKSEAPKATVPTTEQPEQAEQAQQAKPKPPAPEPVEIPQSAPTPVPPAKPVAVAPEPDPPITEPKAREPKPPTPVAAEPPQPDFTDAPEVPRAQIPEAPTAEAPTPEPKKRSRLARYFGFH</sequence>
<feature type="compositionally biased region" description="Pro residues" evidence="1">
    <location>
        <begin position="280"/>
        <end position="291"/>
    </location>
</feature>
<dbReference type="AlphaFoldDB" id="A0A652YU43"/>